<feature type="transmembrane region" description="Helical" evidence="6">
    <location>
        <begin position="449"/>
        <end position="474"/>
    </location>
</feature>
<evidence type="ECO:0000256" key="6">
    <source>
        <dbReference type="SAM" id="Phobius"/>
    </source>
</evidence>
<evidence type="ECO:0000313" key="7">
    <source>
        <dbReference type="EMBL" id="ADR35051.1"/>
    </source>
</evidence>
<dbReference type="AlphaFoldDB" id="E4TYA6"/>
<dbReference type="PANTHER" id="PTHR30250">
    <property type="entry name" value="PST FAMILY PREDICTED COLANIC ACID TRANSPORTER"/>
    <property type="match status" value="1"/>
</dbReference>
<accession>E4TYA6</accession>
<feature type="transmembrane region" description="Helical" evidence="6">
    <location>
        <begin position="151"/>
        <end position="169"/>
    </location>
</feature>
<protein>
    <submittedName>
        <fullName evidence="7">Polysaccharide biosynthesis protein</fullName>
    </submittedName>
</protein>
<evidence type="ECO:0000256" key="3">
    <source>
        <dbReference type="ARBA" id="ARBA00022692"/>
    </source>
</evidence>
<keyword evidence="8" id="KW-1185">Reference proteome</keyword>
<feature type="transmembrane region" description="Helical" evidence="6">
    <location>
        <begin position="394"/>
        <end position="413"/>
    </location>
</feature>
<feature type="transmembrane region" description="Helical" evidence="6">
    <location>
        <begin position="221"/>
        <end position="242"/>
    </location>
</feature>
<dbReference type="Proteomes" id="UP000008721">
    <property type="component" value="Chromosome"/>
</dbReference>
<feature type="transmembrane region" description="Helical" evidence="6">
    <location>
        <begin position="296"/>
        <end position="316"/>
    </location>
</feature>
<feature type="transmembrane region" description="Helical" evidence="6">
    <location>
        <begin position="77"/>
        <end position="100"/>
    </location>
</feature>
<feature type="transmembrane region" description="Helical" evidence="6">
    <location>
        <begin position="369"/>
        <end position="388"/>
    </location>
</feature>
<evidence type="ECO:0000256" key="1">
    <source>
        <dbReference type="ARBA" id="ARBA00004651"/>
    </source>
</evidence>
<evidence type="ECO:0000313" key="8">
    <source>
        <dbReference type="Proteomes" id="UP000008721"/>
    </source>
</evidence>
<comment type="subcellular location">
    <subcellularLocation>
        <location evidence="1">Cell membrane</location>
        <topology evidence="1">Multi-pass membrane protein</topology>
    </subcellularLocation>
</comment>
<keyword evidence="4 6" id="KW-1133">Transmembrane helix</keyword>
<dbReference type="STRING" id="709032.Sulku_2391"/>
<dbReference type="PANTHER" id="PTHR30250:SF11">
    <property type="entry name" value="O-ANTIGEN TRANSPORTER-RELATED"/>
    <property type="match status" value="1"/>
</dbReference>
<dbReference type="GO" id="GO:0005886">
    <property type="term" value="C:plasma membrane"/>
    <property type="evidence" value="ECO:0007669"/>
    <property type="project" value="UniProtKB-SubCell"/>
</dbReference>
<proteinExistence type="predicted"/>
<keyword evidence="3 6" id="KW-0812">Transmembrane</keyword>
<feature type="transmembrane region" description="Helical" evidence="6">
    <location>
        <begin position="12"/>
        <end position="30"/>
    </location>
</feature>
<feature type="transmembrane region" description="Helical" evidence="6">
    <location>
        <begin position="42"/>
        <end position="65"/>
    </location>
</feature>
<dbReference type="RefSeq" id="WP_013461248.1">
    <property type="nucleotide sequence ID" value="NC_014762.1"/>
</dbReference>
<feature type="transmembrane region" description="Helical" evidence="6">
    <location>
        <begin position="112"/>
        <end position="130"/>
    </location>
</feature>
<reference evidence="7 8" key="1">
    <citation type="journal article" date="2012" name="Stand. Genomic Sci.">
        <title>Complete genome sequence of the sulfur compounds oxidizing chemolithoautotroph Sulfuricurvum kujiense type strain (YK-1(T)).</title>
        <authorList>
            <person name="Han C."/>
            <person name="Kotsyurbenko O."/>
            <person name="Chertkov O."/>
            <person name="Held B."/>
            <person name="Lapidus A."/>
            <person name="Nolan M."/>
            <person name="Lucas S."/>
            <person name="Hammon N."/>
            <person name="Deshpande S."/>
            <person name="Cheng J.F."/>
            <person name="Tapia R."/>
            <person name="Goodwin L.A."/>
            <person name="Pitluck S."/>
            <person name="Liolios K."/>
            <person name="Pagani I."/>
            <person name="Ivanova N."/>
            <person name="Mavromatis K."/>
            <person name="Mikhailova N."/>
            <person name="Pati A."/>
            <person name="Chen A."/>
            <person name="Palaniappan K."/>
            <person name="Land M."/>
            <person name="Hauser L."/>
            <person name="Chang Y.J."/>
            <person name="Jeffries C.D."/>
            <person name="Brambilla E.M."/>
            <person name="Rohde M."/>
            <person name="Spring S."/>
            <person name="Sikorski J."/>
            <person name="Goker M."/>
            <person name="Woyke T."/>
            <person name="Bristow J."/>
            <person name="Eisen J.A."/>
            <person name="Markowitz V."/>
            <person name="Hugenholtz P."/>
            <person name="Kyrpides N.C."/>
            <person name="Klenk H.P."/>
            <person name="Detter J.C."/>
        </authorList>
    </citation>
    <scope>NUCLEOTIDE SEQUENCE [LARGE SCALE GENOMIC DNA]</scope>
    <source>
        <strain evidence="8">ATCC BAA-921 / DSM 16994 / JCM 11577 / YK-1</strain>
    </source>
</reference>
<dbReference type="InterPro" id="IPR002797">
    <property type="entry name" value="Polysacc_synth"/>
</dbReference>
<feature type="transmembrane region" description="Helical" evidence="6">
    <location>
        <begin position="425"/>
        <end position="443"/>
    </location>
</feature>
<name>E4TYA6_SULKY</name>
<keyword evidence="5 6" id="KW-0472">Membrane</keyword>
<feature type="transmembrane region" description="Helical" evidence="6">
    <location>
        <begin position="254"/>
        <end position="276"/>
    </location>
</feature>
<dbReference type="HOGENOM" id="CLU_531863_0_0_7"/>
<feature type="transmembrane region" description="Helical" evidence="6">
    <location>
        <begin position="336"/>
        <end position="357"/>
    </location>
</feature>
<dbReference type="eggNOG" id="COG2244">
    <property type="taxonomic scope" value="Bacteria"/>
</dbReference>
<dbReference type="Pfam" id="PF01943">
    <property type="entry name" value="Polysacc_synt"/>
    <property type="match status" value="1"/>
</dbReference>
<gene>
    <name evidence="7" type="ordered locus">Sulku_2391</name>
</gene>
<dbReference type="EMBL" id="CP002355">
    <property type="protein sequence ID" value="ADR35051.1"/>
    <property type="molecule type" value="Genomic_DNA"/>
</dbReference>
<evidence type="ECO:0000256" key="4">
    <source>
        <dbReference type="ARBA" id="ARBA00022989"/>
    </source>
</evidence>
<sequence>MEDSLKKRYSIKLIANVVNALINAVLIAIVPKALGPVPYGQFVFVQDFFAKIIGFLDMGSSTAFFTKLSAKHTRKELITFYFLYSLGVFFFLSSAIVLIHRSNLNAALLPDIPAVYIYLGLIYGFLTWVTQIFIKISDAYALTVSVELIKIGHRIVSLFFLFYCVYFTLFDLQTYFYYNYAVLALFLIVIGWLFVQKKIFDRQILSFDFSVKKIAKEFIDYCHPLVVSGVIGMSIGIFDIWLLQTMGGSEQMGFYGLSYSLAAMCFLFTSAMTPIITREFSKSYEHKNIEQMQKLFYRYIPMLYSLAAFFAVFISFQNENVLLIFADEKFKEAHWVLVVMALYPIHQTYGQLSGSVFHATGQTSRYRNIGISSALIGLCFSLLFIYFFDLGAMGLAYKMVLTQLVGVTVQLYYNSKFLALDLRYFLRHQITALLFFVLIAYAATRLTPIATPLASFLVSGFIYTVLVIIFGYLFPSVFATTHDEIKTTLAKVLNVAKK</sequence>
<dbReference type="OrthoDB" id="5439230at2"/>
<evidence type="ECO:0000256" key="5">
    <source>
        <dbReference type="ARBA" id="ARBA00023136"/>
    </source>
</evidence>
<evidence type="ECO:0000256" key="2">
    <source>
        <dbReference type="ARBA" id="ARBA00022475"/>
    </source>
</evidence>
<dbReference type="InterPro" id="IPR050833">
    <property type="entry name" value="Poly_Biosynth_Transport"/>
</dbReference>
<dbReference type="KEGG" id="sku:Sulku_2391"/>
<feature type="transmembrane region" description="Helical" evidence="6">
    <location>
        <begin position="175"/>
        <end position="195"/>
    </location>
</feature>
<keyword evidence="2" id="KW-1003">Cell membrane</keyword>
<organism evidence="7 8">
    <name type="scientific">Sulfuricurvum kujiense (strain ATCC BAA-921 / DSM 16994 / JCM 11577 / YK-1)</name>
    <dbReference type="NCBI Taxonomy" id="709032"/>
    <lineage>
        <taxon>Bacteria</taxon>
        <taxon>Pseudomonadati</taxon>
        <taxon>Campylobacterota</taxon>
        <taxon>Epsilonproteobacteria</taxon>
        <taxon>Campylobacterales</taxon>
        <taxon>Sulfurimonadaceae</taxon>
        <taxon>Sulfuricurvum</taxon>
    </lineage>
</organism>